<organism evidence="1 2">
    <name type="scientific">Cucurbita argyrosperma subsp. sororia</name>
    <dbReference type="NCBI Taxonomy" id="37648"/>
    <lineage>
        <taxon>Eukaryota</taxon>
        <taxon>Viridiplantae</taxon>
        <taxon>Streptophyta</taxon>
        <taxon>Embryophyta</taxon>
        <taxon>Tracheophyta</taxon>
        <taxon>Spermatophyta</taxon>
        <taxon>Magnoliopsida</taxon>
        <taxon>eudicotyledons</taxon>
        <taxon>Gunneridae</taxon>
        <taxon>Pentapetalae</taxon>
        <taxon>rosids</taxon>
        <taxon>fabids</taxon>
        <taxon>Cucurbitales</taxon>
        <taxon>Cucurbitaceae</taxon>
        <taxon>Cucurbiteae</taxon>
        <taxon>Cucurbita</taxon>
    </lineage>
</organism>
<dbReference type="Proteomes" id="UP000685013">
    <property type="component" value="Chromosome 4"/>
</dbReference>
<evidence type="ECO:0000313" key="2">
    <source>
        <dbReference type="Proteomes" id="UP000685013"/>
    </source>
</evidence>
<proteinExistence type="predicted"/>
<sequence length="117" mass="12735">MSFDQLKCTRARWRISSDEAFDKSLDTRVTKGEDFLPGGEDDDGNLGTAKGAELASFLEEAGATLGEGDLEVALIRHLDHLNLLPASTLPHGWRNGEKIERKLRENNVGGGGVVEDE</sequence>
<accession>A0AAV6NNE5</accession>
<gene>
    <name evidence="1" type="ORF">SDJN03_05498</name>
</gene>
<protein>
    <submittedName>
        <fullName evidence="1">Uncharacterized protein</fullName>
    </submittedName>
</protein>
<comment type="caution">
    <text evidence="1">The sequence shown here is derived from an EMBL/GenBank/DDBJ whole genome shotgun (WGS) entry which is preliminary data.</text>
</comment>
<name>A0AAV6NNE5_9ROSI</name>
<keyword evidence="2" id="KW-1185">Reference proteome</keyword>
<evidence type="ECO:0000313" key="1">
    <source>
        <dbReference type="EMBL" id="KAG6600265.1"/>
    </source>
</evidence>
<dbReference type="AlphaFoldDB" id="A0AAV6NNE5"/>
<dbReference type="EMBL" id="JAGKQH010000004">
    <property type="protein sequence ID" value="KAG6600265.1"/>
    <property type="molecule type" value="Genomic_DNA"/>
</dbReference>
<feature type="non-terminal residue" evidence="1">
    <location>
        <position position="1"/>
    </location>
</feature>
<reference evidence="1 2" key="1">
    <citation type="journal article" date="2021" name="Hortic Res">
        <title>The domestication of Cucurbita argyrosperma as revealed by the genome of its wild relative.</title>
        <authorList>
            <person name="Barrera-Redondo J."/>
            <person name="Sanchez-de la Vega G."/>
            <person name="Aguirre-Liguori J.A."/>
            <person name="Castellanos-Morales G."/>
            <person name="Gutierrez-Guerrero Y.T."/>
            <person name="Aguirre-Dugua X."/>
            <person name="Aguirre-Planter E."/>
            <person name="Tenaillon M.I."/>
            <person name="Lira-Saade R."/>
            <person name="Eguiarte L.E."/>
        </authorList>
    </citation>
    <scope>NUCLEOTIDE SEQUENCE [LARGE SCALE GENOMIC DNA]</scope>
    <source>
        <strain evidence="1">JBR-2021</strain>
    </source>
</reference>